<accession>A0A5C3F491</accession>
<dbReference type="Proteomes" id="UP000323386">
    <property type="component" value="Unassembled WGS sequence"/>
</dbReference>
<gene>
    <name evidence="2" type="ORF">PSFLO_03746</name>
</gene>
<proteinExistence type="predicted"/>
<organism evidence="2 3">
    <name type="scientific">Pseudozyma flocculosa</name>
    <dbReference type="NCBI Taxonomy" id="84751"/>
    <lineage>
        <taxon>Eukaryota</taxon>
        <taxon>Fungi</taxon>
        <taxon>Dikarya</taxon>
        <taxon>Basidiomycota</taxon>
        <taxon>Ustilaginomycotina</taxon>
        <taxon>Ustilaginomycetes</taxon>
        <taxon>Ustilaginales</taxon>
        <taxon>Ustilaginaceae</taxon>
        <taxon>Pseudozyma</taxon>
    </lineage>
</organism>
<evidence type="ECO:0000313" key="2">
    <source>
        <dbReference type="EMBL" id="SPO38269.1"/>
    </source>
</evidence>
<dbReference type="AlphaFoldDB" id="A0A5C3F491"/>
<protein>
    <submittedName>
        <fullName evidence="2">Uncharacterized protein</fullName>
    </submittedName>
</protein>
<feature type="region of interest" description="Disordered" evidence="1">
    <location>
        <begin position="25"/>
        <end position="93"/>
    </location>
</feature>
<evidence type="ECO:0000313" key="3">
    <source>
        <dbReference type="Proteomes" id="UP000323386"/>
    </source>
</evidence>
<reference evidence="2 3" key="1">
    <citation type="submission" date="2018-03" db="EMBL/GenBank/DDBJ databases">
        <authorList>
            <person name="Guldener U."/>
        </authorList>
    </citation>
    <scope>NUCLEOTIDE SEQUENCE [LARGE SCALE GENOMIC DNA]</scope>
    <source>
        <strain evidence="2 3">DAOM196992</strain>
    </source>
</reference>
<sequence>MPGLPVCPVCRPVCLLAHRLLDRAGVGRSRDNPVMAESQSSQSGNGRRDREQGFQNRADDARPPAAYSTYARSSRLLGEESGQPRCPARMILQPTHPRAPVILAVSGRTAAAS</sequence>
<keyword evidence="3" id="KW-1185">Reference proteome</keyword>
<evidence type="ECO:0000256" key="1">
    <source>
        <dbReference type="SAM" id="MobiDB-lite"/>
    </source>
</evidence>
<name>A0A5C3F491_9BASI</name>
<feature type="compositionally biased region" description="Basic and acidic residues" evidence="1">
    <location>
        <begin position="46"/>
        <end position="62"/>
    </location>
</feature>
<dbReference type="EMBL" id="OOIP01000009">
    <property type="protein sequence ID" value="SPO38269.1"/>
    <property type="molecule type" value="Genomic_DNA"/>
</dbReference>